<comment type="caution">
    <text evidence="6">The sequence shown here is derived from an EMBL/GenBank/DDBJ whole genome shotgun (WGS) entry which is preliminary data.</text>
</comment>
<dbReference type="InterPro" id="IPR036961">
    <property type="entry name" value="Kinesin_motor_dom_sf"/>
</dbReference>
<dbReference type="Gene3D" id="3.40.850.10">
    <property type="entry name" value="Kinesin motor domain"/>
    <property type="match status" value="1"/>
</dbReference>
<dbReference type="SUPFAM" id="SSF52540">
    <property type="entry name" value="P-loop containing nucleoside triphosphate hydrolases"/>
    <property type="match status" value="1"/>
</dbReference>
<keyword evidence="2 3" id="KW-0067">ATP-binding</keyword>
<dbReference type="Pfam" id="PF00225">
    <property type="entry name" value="Kinesin"/>
    <property type="match status" value="1"/>
</dbReference>
<dbReference type="PROSITE" id="PS50067">
    <property type="entry name" value="KINESIN_MOTOR_2"/>
    <property type="match status" value="1"/>
</dbReference>
<feature type="binding site" evidence="3">
    <location>
        <begin position="105"/>
        <end position="112"/>
    </location>
    <ligand>
        <name>ATP</name>
        <dbReference type="ChEBI" id="CHEBI:30616"/>
    </ligand>
</feature>
<evidence type="ECO:0000256" key="1">
    <source>
        <dbReference type="ARBA" id="ARBA00022741"/>
    </source>
</evidence>
<feature type="region of interest" description="Disordered" evidence="4">
    <location>
        <begin position="707"/>
        <end position="728"/>
    </location>
</feature>
<dbReference type="PANTHER" id="PTHR47117">
    <property type="entry name" value="STAR-RELATED LIPID TRANSFER PROTEIN 9"/>
    <property type="match status" value="1"/>
</dbReference>
<feature type="domain" description="Kinesin motor" evidence="5">
    <location>
        <begin position="3"/>
        <end position="347"/>
    </location>
</feature>
<evidence type="ECO:0000259" key="5">
    <source>
        <dbReference type="PROSITE" id="PS50067"/>
    </source>
</evidence>
<comment type="similarity">
    <text evidence="3">Belongs to the TRAFAC class myosin-kinesin ATPase superfamily. Kinesin family.</text>
</comment>
<dbReference type="GO" id="GO:0008017">
    <property type="term" value="F:microtubule binding"/>
    <property type="evidence" value="ECO:0007669"/>
    <property type="project" value="InterPro"/>
</dbReference>
<evidence type="ECO:0000313" key="7">
    <source>
        <dbReference type="Proteomes" id="UP001314205"/>
    </source>
</evidence>
<accession>A0AAV1KMD3</accession>
<dbReference type="PRINTS" id="PR00380">
    <property type="entry name" value="KINESINHEAVY"/>
</dbReference>
<dbReference type="AlphaFoldDB" id="A0AAV1KMD3"/>
<dbReference type="GO" id="GO:0003777">
    <property type="term" value="F:microtubule motor activity"/>
    <property type="evidence" value="ECO:0007669"/>
    <property type="project" value="InterPro"/>
</dbReference>
<gene>
    <name evidence="6" type="ORF">PARMNEM_LOCUS5093</name>
</gene>
<dbReference type="Proteomes" id="UP001314205">
    <property type="component" value="Unassembled WGS sequence"/>
</dbReference>
<dbReference type="EMBL" id="CAVLGL010000057">
    <property type="protein sequence ID" value="CAK1583739.1"/>
    <property type="molecule type" value="Genomic_DNA"/>
</dbReference>
<reference evidence="6 7" key="1">
    <citation type="submission" date="2023-11" db="EMBL/GenBank/DDBJ databases">
        <authorList>
            <person name="Hedman E."/>
            <person name="Englund M."/>
            <person name="Stromberg M."/>
            <person name="Nyberg Akerstrom W."/>
            <person name="Nylinder S."/>
            <person name="Jareborg N."/>
            <person name="Kallberg Y."/>
            <person name="Kronander E."/>
        </authorList>
    </citation>
    <scope>NUCLEOTIDE SEQUENCE [LARGE SCALE GENOMIC DNA]</scope>
</reference>
<dbReference type="SMART" id="SM00129">
    <property type="entry name" value="KISc"/>
    <property type="match status" value="1"/>
</dbReference>
<organism evidence="6 7">
    <name type="scientific">Parnassius mnemosyne</name>
    <name type="common">clouded apollo</name>
    <dbReference type="NCBI Taxonomy" id="213953"/>
    <lineage>
        <taxon>Eukaryota</taxon>
        <taxon>Metazoa</taxon>
        <taxon>Ecdysozoa</taxon>
        <taxon>Arthropoda</taxon>
        <taxon>Hexapoda</taxon>
        <taxon>Insecta</taxon>
        <taxon>Pterygota</taxon>
        <taxon>Neoptera</taxon>
        <taxon>Endopterygota</taxon>
        <taxon>Lepidoptera</taxon>
        <taxon>Glossata</taxon>
        <taxon>Ditrysia</taxon>
        <taxon>Papilionoidea</taxon>
        <taxon>Papilionidae</taxon>
        <taxon>Parnassiinae</taxon>
        <taxon>Parnassini</taxon>
        <taxon>Parnassius</taxon>
        <taxon>Driopa</taxon>
    </lineage>
</organism>
<proteinExistence type="inferred from homology"/>
<dbReference type="GO" id="GO:0005524">
    <property type="term" value="F:ATP binding"/>
    <property type="evidence" value="ECO:0007669"/>
    <property type="project" value="UniProtKB-UniRule"/>
</dbReference>
<evidence type="ECO:0000256" key="3">
    <source>
        <dbReference type="PROSITE-ProRule" id="PRU00283"/>
    </source>
</evidence>
<dbReference type="InterPro" id="IPR027417">
    <property type="entry name" value="P-loop_NTPase"/>
</dbReference>
<keyword evidence="3" id="KW-0505">Motor protein</keyword>
<keyword evidence="7" id="KW-1185">Reference proteome</keyword>
<dbReference type="InterPro" id="IPR001752">
    <property type="entry name" value="Kinesin_motor_dom"/>
</dbReference>
<dbReference type="PANTHER" id="PTHR47117:SF6">
    <property type="entry name" value="KINESIN-LIKE PROTEIN KIF16B"/>
    <property type="match status" value="1"/>
</dbReference>
<sequence length="1095" mass="123444">MTTVKLGIRVRPFTEKELKSEKDRVAVVCVSDEHTVTITNIKVNASGAGDSRERLRRYFADYTFNSACCVTQQHYASQERIFETIGQEVLTSMSQGVSACVLAYGQSATGKTYTMMGTESKPGLIPRLCRALGDENPSDIKVSYLEIYNERVHDLLAGEAVPALDTFSSLPRRKGNARKDLRVREHPSSGPYVQNLRRVSVRDVEALLSIVEEGTRRRRTATTRRNPASSRSHALLELCTTRCTLHLADLAGSEKASWEGCGGGRQKEGANINKSLVALSNVISALVTGGSSRSKFVPYRDSALTWLLKDCFTGGANIFIIATVAPSVACYGESASTLRWAAQARRLQAPKTTPVTGVVSKSALQEQLNHLLSELEKHHIRYIPESGKITYDDKHWMLDVKDKSIESRLSNTAPKIGNIMNNILHPKPEIVNLDSTNSSVPSRSLDDINVIDKNTKIVNEIRKEVDKLIGPTLERTRSGSVLEVTTPLKHKKRQYGSQEVLPIEKPLHGGNNESFSDIPQNANEKYYEKGTIATISQPMPILYKNQRADIVASVTERLYSKFKKEGTVNKTDSMVEKKIMQPLSELKICTNARQRFTELSQKAIRNKRRLGIPAHTQTRKTVIRVKDRGIDVQTDLEPFIKQKDNIVVLYRDVSTETIPMTPRYKEVAVGDGFLSYHDKSTTMEFKKIFKKSTSVMTDVKSERTICTQTQVSPTPRRRKKSLTDSKPHYQNDYKQKCVENSLASSIINIKISPMYSLDSDSLSSSESSEIRFDENGTLKTHGVFTNHNGNNTSTEHQQRILELSKEENSEKHKEITALPELVNKIYKDFSDDEAYPLPRVTADPTNKVDSDDIRNMILGHNKNEYPYNVVLSPIKNKQRIEKTIKFKDTGSKEDAKTNDMYSDNKNSKKEYSCKNDYSDAFSDGSDSSKLETASFVWNTGNMNKYDITPIHPGKSCDHLLKNKSKYKNAKAKDFLYMDNDVTLDYESNSSSTDCCKSNRNIPFIKEYNTSCKCGMKTTTHESDCYECIENKMEQTCKHLEKVASRYEDYLANYCRDNQNDNIRSPTEYLQYLVQLRRKVVKESLSTCSTGTISSD</sequence>
<evidence type="ECO:0000256" key="2">
    <source>
        <dbReference type="ARBA" id="ARBA00022840"/>
    </source>
</evidence>
<name>A0AAV1KMD3_9NEOP</name>
<evidence type="ECO:0000313" key="6">
    <source>
        <dbReference type="EMBL" id="CAK1583739.1"/>
    </source>
</evidence>
<keyword evidence="1 3" id="KW-0547">Nucleotide-binding</keyword>
<dbReference type="GO" id="GO:0007018">
    <property type="term" value="P:microtubule-based movement"/>
    <property type="evidence" value="ECO:0007669"/>
    <property type="project" value="InterPro"/>
</dbReference>
<feature type="region of interest" description="Disordered" evidence="4">
    <location>
        <begin position="891"/>
        <end position="910"/>
    </location>
</feature>
<evidence type="ECO:0000256" key="4">
    <source>
        <dbReference type="SAM" id="MobiDB-lite"/>
    </source>
</evidence>
<protein>
    <recommendedName>
        <fullName evidence="5">Kinesin motor domain-containing protein</fullName>
    </recommendedName>
</protein>